<name>A0AAV4XNN1_CAEEX</name>
<dbReference type="Proteomes" id="UP001054945">
    <property type="component" value="Unassembled WGS sequence"/>
</dbReference>
<keyword evidence="2" id="KW-1185">Reference proteome</keyword>
<comment type="caution">
    <text evidence="1">The sequence shown here is derived from an EMBL/GenBank/DDBJ whole genome shotgun (WGS) entry which is preliminary data.</text>
</comment>
<dbReference type="EMBL" id="BPLR01000641">
    <property type="protein sequence ID" value="GIY96238.1"/>
    <property type="molecule type" value="Genomic_DNA"/>
</dbReference>
<gene>
    <name evidence="1" type="ORF">CEXT_524381</name>
</gene>
<organism evidence="1 2">
    <name type="scientific">Caerostris extrusa</name>
    <name type="common">Bark spider</name>
    <name type="synonym">Caerostris bankana</name>
    <dbReference type="NCBI Taxonomy" id="172846"/>
    <lineage>
        <taxon>Eukaryota</taxon>
        <taxon>Metazoa</taxon>
        <taxon>Ecdysozoa</taxon>
        <taxon>Arthropoda</taxon>
        <taxon>Chelicerata</taxon>
        <taxon>Arachnida</taxon>
        <taxon>Araneae</taxon>
        <taxon>Araneomorphae</taxon>
        <taxon>Entelegynae</taxon>
        <taxon>Araneoidea</taxon>
        <taxon>Araneidae</taxon>
        <taxon>Caerostris</taxon>
    </lineage>
</organism>
<evidence type="ECO:0000313" key="2">
    <source>
        <dbReference type="Proteomes" id="UP001054945"/>
    </source>
</evidence>
<reference evidence="1 2" key="1">
    <citation type="submission" date="2021-06" db="EMBL/GenBank/DDBJ databases">
        <title>Caerostris extrusa draft genome.</title>
        <authorList>
            <person name="Kono N."/>
            <person name="Arakawa K."/>
        </authorList>
    </citation>
    <scope>NUCLEOTIDE SEQUENCE [LARGE SCALE GENOMIC DNA]</scope>
</reference>
<accession>A0AAV4XNN1</accession>
<proteinExistence type="predicted"/>
<protein>
    <submittedName>
        <fullName evidence="1">Uncharacterized protein</fullName>
    </submittedName>
</protein>
<dbReference type="AlphaFoldDB" id="A0AAV4XNN1"/>
<evidence type="ECO:0000313" key="1">
    <source>
        <dbReference type="EMBL" id="GIY96238.1"/>
    </source>
</evidence>
<sequence>MFSMPQSISRCFLCVPHGQSKRFSMFSMCATRSKHAFLDVFYVCHTVKAHVSRCFLCATCLEDIGSAETQIPLPCYLEVMTMRKKKKKQRILFIQVARSMFGWCDPRPSELE</sequence>